<keyword evidence="3" id="KW-0547">Nucleotide-binding</keyword>
<accession>A0A382XTQ2</accession>
<dbReference type="PANTHER" id="PTHR43605:SF10">
    <property type="entry name" value="ACYL-COA SYNTHETASE MEDIUM CHAIN FAMILY MEMBER 3"/>
    <property type="match status" value="1"/>
</dbReference>
<feature type="non-terminal residue" evidence="6">
    <location>
        <position position="1"/>
    </location>
</feature>
<dbReference type="AlphaFoldDB" id="A0A382XTQ2"/>
<feature type="domain" description="AMP-dependent synthetase/ligase" evidence="5">
    <location>
        <begin position="47"/>
        <end position="264"/>
    </location>
</feature>
<name>A0A382XTQ2_9ZZZZ</name>
<dbReference type="InterPro" id="IPR000873">
    <property type="entry name" value="AMP-dep_synth/lig_dom"/>
</dbReference>
<protein>
    <recommendedName>
        <fullName evidence="5">AMP-dependent synthetase/ligase domain-containing protein</fullName>
    </recommendedName>
</protein>
<dbReference type="Pfam" id="PF00501">
    <property type="entry name" value="AMP-binding"/>
    <property type="match status" value="1"/>
</dbReference>
<dbReference type="InterPro" id="IPR051087">
    <property type="entry name" value="Mitochondrial_ACSM"/>
</dbReference>
<keyword evidence="4" id="KW-0067">ATP-binding</keyword>
<dbReference type="GO" id="GO:0015645">
    <property type="term" value="F:fatty acid ligase activity"/>
    <property type="evidence" value="ECO:0007669"/>
    <property type="project" value="TreeGrafter"/>
</dbReference>
<dbReference type="EMBL" id="UINC01170137">
    <property type="protein sequence ID" value="SVD74035.1"/>
    <property type="molecule type" value="Genomic_DNA"/>
</dbReference>
<keyword evidence="2" id="KW-0436">Ligase</keyword>
<dbReference type="InterPro" id="IPR020845">
    <property type="entry name" value="AMP-binding_CS"/>
</dbReference>
<evidence type="ECO:0000259" key="5">
    <source>
        <dbReference type="Pfam" id="PF00501"/>
    </source>
</evidence>
<evidence type="ECO:0000256" key="1">
    <source>
        <dbReference type="ARBA" id="ARBA00006432"/>
    </source>
</evidence>
<dbReference type="GO" id="GO:0006637">
    <property type="term" value="P:acyl-CoA metabolic process"/>
    <property type="evidence" value="ECO:0007669"/>
    <property type="project" value="TreeGrafter"/>
</dbReference>
<organism evidence="6">
    <name type="scientific">marine metagenome</name>
    <dbReference type="NCBI Taxonomy" id="408172"/>
    <lineage>
        <taxon>unclassified sequences</taxon>
        <taxon>metagenomes</taxon>
        <taxon>ecological metagenomes</taxon>
    </lineage>
</organism>
<dbReference type="GO" id="GO:0004321">
    <property type="term" value="F:fatty-acyl-CoA synthase activity"/>
    <property type="evidence" value="ECO:0007669"/>
    <property type="project" value="TreeGrafter"/>
</dbReference>
<dbReference type="InterPro" id="IPR042099">
    <property type="entry name" value="ANL_N_sf"/>
</dbReference>
<dbReference type="PROSITE" id="PS00455">
    <property type="entry name" value="AMP_BINDING"/>
    <property type="match status" value="1"/>
</dbReference>
<evidence type="ECO:0000256" key="3">
    <source>
        <dbReference type="ARBA" id="ARBA00022741"/>
    </source>
</evidence>
<feature type="non-terminal residue" evidence="6">
    <location>
        <position position="268"/>
    </location>
</feature>
<dbReference type="GO" id="GO:0006633">
    <property type="term" value="P:fatty acid biosynthetic process"/>
    <property type="evidence" value="ECO:0007669"/>
    <property type="project" value="TreeGrafter"/>
</dbReference>
<evidence type="ECO:0000256" key="4">
    <source>
        <dbReference type="ARBA" id="ARBA00022840"/>
    </source>
</evidence>
<reference evidence="6" key="1">
    <citation type="submission" date="2018-05" db="EMBL/GenBank/DDBJ databases">
        <authorList>
            <person name="Lanie J.A."/>
            <person name="Ng W.-L."/>
            <person name="Kazmierczak K.M."/>
            <person name="Andrzejewski T.M."/>
            <person name="Davidsen T.M."/>
            <person name="Wayne K.J."/>
            <person name="Tettelin H."/>
            <person name="Glass J.I."/>
            <person name="Rusch D."/>
            <person name="Podicherti R."/>
            <person name="Tsui H.-C.T."/>
            <person name="Winkler M.E."/>
        </authorList>
    </citation>
    <scope>NUCLEOTIDE SEQUENCE</scope>
</reference>
<dbReference type="SUPFAM" id="SSF56801">
    <property type="entry name" value="Acetyl-CoA synthetase-like"/>
    <property type="match status" value="1"/>
</dbReference>
<dbReference type="GO" id="GO:0005524">
    <property type="term" value="F:ATP binding"/>
    <property type="evidence" value="ECO:0007669"/>
    <property type="project" value="UniProtKB-KW"/>
</dbReference>
<proteinExistence type="inferred from homology"/>
<sequence length="268" mass="29679">VAAITLSSEVVKFTSCDQMLRARLAIGGSDAPWDDFSIISQFPETFNSCDMDRFDPAIMYYTSGSTGQPKGVCHPAQSLFTWRYSAHYWLSLTDRDVMWCTADTGWSKAGTSILFGPWSQGSTVFFYDGPLEPKRRFELIEKYKVTVFCAAATELRQLVRESVDEFDLSSLRLTVSAGESVNPEILDAWKTLTGVPLLDGYGQTETLMTVLNYPGMPVKPGSMGRALPGIRTAILLESGELKHAGDEGELLIGLPNTQTMLRYWNDPA</sequence>
<evidence type="ECO:0000313" key="6">
    <source>
        <dbReference type="EMBL" id="SVD74035.1"/>
    </source>
</evidence>
<comment type="similarity">
    <text evidence="1">Belongs to the ATP-dependent AMP-binding enzyme family.</text>
</comment>
<dbReference type="Gene3D" id="3.40.50.12780">
    <property type="entry name" value="N-terminal domain of ligase-like"/>
    <property type="match status" value="1"/>
</dbReference>
<gene>
    <name evidence="6" type="ORF">METZ01_LOCUS426889</name>
</gene>
<evidence type="ECO:0000256" key="2">
    <source>
        <dbReference type="ARBA" id="ARBA00022598"/>
    </source>
</evidence>
<dbReference type="PANTHER" id="PTHR43605">
    <property type="entry name" value="ACYL-COENZYME A SYNTHETASE"/>
    <property type="match status" value="1"/>
</dbReference>